<comment type="caution">
    <text evidence="12">The sequence shown here is derived from an EMBL/GenBank/DDBJ whole genome shotgun (WGS) entry which is preliminary data.</text>
</comment>
<feature type="region of interest" description="Uridylyl-removing" evidence="8">
    <location>
        <begin position="333"/>
        <end position="691"/>
    </location>
</feature>
<evidence type="ECO:0000313" key="12">
    <source>
        <dbReference type="EMBL" id="TCK47281.1"/>
    </source>
</evidence>
<feature type="coiled-coil region" evidence="9">
    <location>
        <begin position="844"/>
        <end position="871"/>
    </location>
</feature>
<gene>
    <name evidence="8" type="primary">glnD</name>
    <name evidence="12" type="ORF">EV690_2990</name>
</gene>
<dbReference type="Pfam" id="PF08335">
    <property type="entry name" value="GlnD_UR_UTase"/>
    <property type="match status" value="1"/>
</dbReference>
<dbReference type="GO" id="GO:0006808">
    <property type="term" value="P:regulation of nitrogen utilization"/>
    <property type="evidence" value="ECO:0007669"/>
    <property type="project" value="UniProtKB-UniRule"/>
</dbReference>
<dbReference type="Pfam" id="PF01909">
    <property type="entry name" value="NTP_transf_2"/>
    <property type="match status" value="1"/>
</dbReference>
<dbReference type="GO" id="GO:0008893">
    <property type="term" value="F:guanosine-3',5'-bis(diphosphate) 3'-diphosphatase activity"/>
    <property type="evidence" value="ECO:0007669"/>
    <property type="project" value="UniProtKB-EC"/>
</dbReference>
<comment type="cofactor">
    <cofactor evidence="8">
        <name>Mg(2+)</name>
        <dbReference type="ChEBI" id="CHEBI:18420"/>
    </cofactor>
</comment>
<feature type="domain" description="HD" evidence="11">
    <location>
        <begin position="451"/>
        <end position="573"/>
    </location>
</feature>
<dbReference type="InterPro" id="IPR043519">
    <property type="entry name" value="NT_sf"/>
</dbReference>
<keyword evidence="9" id="KW-0175">Coiled coil</keyword>
<sequence length="875" mass="101173">MNAGDELLNMQLSEITIPNCKHYLCKQLAWLQDGFNNDFPVTELVKARAAQLDNLLSQIWQHFELNSRSDLSLIAVGGYGRGELHPKSDIDILILIPTTLDAHTQQQLSDFITFLWDIKLDVGQSVRTLSECLKLGKQDITIATNLIESRLITGNEPLYEQLSEQVNSELFWPIADFFRAKQAEQHNRHSHYKDSAYSLEPDLKANPGGLRDIQTIAWVAGKHFGSSELKALAEHGFLTEYEYQELEDCRDFLWRVRFALHLQLNKADNRLLFDRQLSVAKAMGYEGKRNEPVEQLMKQFFQTVRRVSELNEMLLQLFNEAILGNTAIDVRQLNCNFILRGTLIDSCDNHLFTNQPEQILDMFLLIAEHEQINGIYSSTLRQLREALRQQAGYLEDHELCRKKFRKLIKHPHISGLAITLMHRYGVLAAYFPAWNRIVGQMQFDLFHAYPVDEHTHRLIKHIHDYPRQEFHQSFPLASEIYSRLERPDLLILAALFHDIAKGRHGDHSELGAIEAEEFCLHHGFSKSSSRTVSWLVKNHLVMSVTAQRRDIYDPDVISEFAQLVRDKRHLDMLFCLTVADICATNDDVWNSWKGALMRELYQATLKALRRGLENPVDLRGLVRDKQRNAMALLLERGFSKQQIDSIWRRFRVDYFLRHTPEQIAWHSEHLWGHSNDQPLVLVSRRSSHGGTEIFLYNRDIPHLFASVANEMEQKNLNIHDAQIMSSRDGYVLDTFIVLEPDGTPITPERQHLIKESLITMLHFGRPATLEPRPLSRQIKQFSVSTHVEFLPTRGNRTLMELMTLDRPGLLASVGAVLQTLNYSIQGSKITTIGERAEDLFIISKEDRTRLNQQEQQQLKALLEQRLDQEVRSQTR</sequence>
<dbReference type="SUPFAM" id="SSF81301">
    <property type="entry name" value="Nucleotidyltransferase"/>
    <property type="match status" value="1"/>
</dbReference>
<comment type="similarity">
    <text evidence="8">Belongs to the GlnD family.</text>
</comment>
<evidence type="ECO:0000259" key="11">
    <source>
        <dbReference type="PROSITE" id="PS51831"/>
    </source>
</evidence>
<keyword evidence="2 8" id="KW-0548">Nucleotidyltransferase</keyword>
<evidence type="ECO:0000313" key="13">
    <source>
        <dbReference type="Proteomes" id="UP000295565"/>
    </source>
</evidence>
<comment type="activity regulation">
    <text evidence="8">Uridylyltransferase (UTase) activity is inhibited by glutamine, while glutamine activates uridylyl-removing (UR) activity.</text>
</comment>
<evidence type="ECO:0000256" key="4">
    <source>
        <dbReference type="ARBA" id="ARBA00022801"/>
    </source>
</evidence>
<dbReference type="CDD" id="cd00077">
    <property type="entry name" value="HDc"/>
    <property type="match status" value="1"/>
</dbReference>
<dbReference type="InterPro" id="IPR006674">
    <property type="entry name" value="HD_domain"/>
</dbReference>
<dbReference type="SUPFAM" id="SSF81593">
    <property type="entry name" value="Nucleotidyltransferase substrate binding subunit/domain"/>
    <property type="match status" value="1"/>
</dbReference>
<dbReference type="InterPro" id="IPR002934">
    <property type="entry name" value="Polymerase_NTP_transf_dom"/>
</dbReference>
<dbReference type="EC" id="3.1.4.-" evidence="8"/>
<dbReference type="NCBIfam" id="TIGR01693">
    <property type="entry name" value="UTase_glnD"/>
    <property type="match status" value="1"/>
</dbReference>
<evidence type="ECO:0000256" key="6">
    <source>
        <dbReference type="ARBA" id="ARBA00023268"/>
    </source>
</evidence>
<feature type="domain" description="ACT" evidence="10">
    <location>
        <begin position="692"/>
        <end position="776"/>
    </location>
</feature>
<evidence type="ECO:0000259" key="10">
    <source>
        <dbReference type="PROSITE" id="PS51671"/>
    </source>
</evidence>
<organism evidence="12 13">
    <name type="scientific">Celerinatantimonas diazotrophica</name>
    <dbReference type="NCBI Taxonomy" id="412034"/>
    <lineage>
        <taxon>Bacteria</taxon>
        <taxon>Pseudomonadati</taxon>
        <taxon>Pseudomonadota</taxon>
        <taxon>Gammaproteobacteria</taxon>
        <taxon>Celerinatantimonadaceae</taxon>
        <taxon>Celerinatantimonas</taxon>
    </lineage>
</organism>
<comment type="catalytic activity">
    <reaction evidence="8">
        <text>[protein-PII]-L-tyrosine + UTP = [protein-PII]-uridylyl-L-tyrosine + diphosphate</text>
        <dbReference type="Rhea" id="RHEA:13673"/>
        <dbReference type="Rhea" id="RHEA-COMP:12147"/>
        <dbReference type="Rhea" id="RHEA-COMP:12148"/>
        <dbReference type="ChEBI" id="CHEBI:33019"/>
        <dbReference type="ChEBI" id="CHEBI:46398"/>
        <dbReference type="ChEBI" id="CHEBI:46858"/>
        <dbReference type="ChEBI" id="CHEBI:90602"/>
        <dbReference type="EC" id="2.7.7.59"/>
    </reaction>
</comment>
<dbReference type="PANTHER" id="PTHR47320">
    <property type="entry name" value="BIFUNCTIONAL URIDYLYLTRANSFERASE/URIDYLYL-REMOVING ENZYME"/>
    <property type="match status" value="1"/>
</dbReference>
<proteinExistence type="inferred from homology"/>
<accession>A0A4V2PNJ2</accession>
<dbReference type="EMBL" id="SMGD01000015">
    <property type="protein sequence ID" value="TCK47281.1"/>
    <property type="molecule type" value="Genomic_DNA"/>
</dbReference>
<dbReference type="OrthoDB" id="9758038at2"/>
<dbReference type="PROSITE" id="PS51671">
    <property type="entry name" value="ACT"/>
    <property type="match status" value="2"/>
</dbReference>
<dbReference type="SMART" id="SM00471">
    <property type="entry name" value="HDc"/>
    <property type="match status" value="1"/>
</dbReference>
<evidence type="ECO:0000256" key="3">
    <source>
        <dbReference type="ARBA" id="ARBA00022737"/>
    </source>
</evidence>
<evidence type="ECO:0000256" key="1">
    <source>
        <dbReference type="ARBA" id="ARBA00022679"/>
    </source>
</evidence>
<reference evidence="12 13" key="1">
    <citation type="submission" date="2019-03" db="EMBL/GenBank/DDBJ databases">
        <title>Genomic Encyclopedia of Type Strains, Phase IV (KMG-IV): sequencing the most valuable type-strain genomes for metagenomic binning, comparative biology and taxonomic classification.</title>
        <authorList>
            <person name="Goeker M."/>
        </authorList>
    </citation>
    <scope>NUCLEOTIDE SEQUENCE [LARGE SCALE GENOMIC DNA]</scope>
    <source>
        <strain evidence="12 13">DSM 18577</strain>
    </source>
</reference>
<evidence type="ECO:0000256" key="9">
    <source>
        <dbReference type="SAM" id="Coils"/>
    </source>
</evidence>
<dbReference type="GO" id="GO:0008081">
    <property type="term" value="F:phosphoric diester hydrolase activity"/>
    <property type="evidence" value="ECO:0007669"/>
    <property type="project" value="UniProtKB-UniRule"/>
</dbReference>
<dbReference type="InterPro" id="IPR003607">
    <property type="entry name" value="HD/PDEase_dom"/>
</dbReference>
<comment type="function">
    <text evidence="8">Modifies, by uridylylation and deuridylylation, the PII regulatory proteins (GlnB and homologs), in response to the nitrogen status of the cell that GlnD senses through the glutamine level. Under low glutamine levels, catalyzes the conversion of the PII proteins and UTP to PII-UMP and PPi, while under higher glutamine levels, GlnD hydrolyzes PII-UMP to PII and UMP (deuridylylation). Thus, controls uridylylation state and activity of the PII proteins, and plays an important role in the regulation of nitrogen metabolism.</text>
</comment>
<keyword evidence="1 8" id="KW-0808">Transferase</keyword>
<dbReference type="InterPro" id="IPR002912">
    <property type="entry name" value="ACT_dom"/>
</dbReference>
<keyword evidence="6 8" id="KW-0511">Multifunctional enzyme</keyword>
<dbReference type="Pfam" id="PF01966">
    <property type="entry name" value="HD"/>
    <property type="match status" value="1"/>
</dbReference>
<dbReference type="RefSeq" id="WP_131913734.1">
    <property type="nucleotide sequence ID" value="NZ_OU594967.1"/>
</dbReference>
<dbReference type="PANTHER" id="PTHR47320:SF1">
    <property type="entry name" value="BIFUNCTIONAL URIDYLYLTRANSFERASE_URIDYLYL-REMOVING ENZYME"/>
    <property type="match status" value="1"/>
</dbReference>
<keyword evidence="3" id="KW-0677">Repeat</keyword>
<comment type="catalytic activity">
    <reaction evidence="7">
        <text>guanosine 3',5'-bis(diphosphate) + H2O = GDP + diphosphate + H(+)</text>
        <dbReference type="Rhea" id="RHEA:14253"/>
        <dbReference type="ChEBI" id="CHEBI:15377"/>
        <dbReference type="ChEBI" id="CHEBI:15378"/>
        <dbReference type="ChEBI" id="CHEBI:33019"/>
        <dbReference type="ChEBI" id="CHEBI:58189"/>
        <dbReference type="ChEBI" id="CHEBI:77828"/>
        <dbReference type="EC" id="3.1.7.2"/>
    </reaction>
</comment>
<dbReference type="SUPFAM" id="SSF55021">
    <property type="entry name" value="ACT-like"/>
    <property type="match status" value="2"/>
</dbReference>
<dbReference type="Gene3D" id="1.10.3090.10">
    <property type="entry name" value="cca-adding enzyme, domain 2"/>
    <property type="match status" value="1"/>
</dbReference>
<dbReference type="CDD" id="cd04900">
    <property type="entry name" value="ACT_UUR-like_1"/>
    <property type="match status" value="1"/>
</dbReference>
<dbReference type="HAMAP" id="MF_00277">
    <property type="entry name" value="PII_uridylyl_transf"/>
    <property type="match status" value="1"/>
</dbReference>
<dbReference type="GO" id="GO:0008773">
    <property type="term" value="F:[protein-PII] uridylyltransferase activity"/>
    <property type="evidence" value="ECO:0007669"/>
    <property type="project" value="UniProtKB-UniRule"/>
</dbReference>
<dbReference type="EC" id="2.7.7.59" evidence="8"/>
<dbReference type="PIRSF" id="PIRSF006288">
    <property type="entry name" value="PII_uridyltransf"/>
    <property type="match status" value="1"/>
</dbReference>
<feature type="domain" description="ACT" evidence="10">
    <location>
        <begin position="798"/>
        <end position="873"/>
    </location>
</feature>
<comment type="catalytic activity">
    <reaction evidence="8">
        <text>[protein-PII]-uridylyl-L-tyrosine + H2O = [protein-PII]-L-tyrosine + UMP + H(+)</text>
        <dbReference type="Rhea" id="RHEA:48600"/>
        <dbReference type="Rhea" id="RHEA-COMP:12147"/>
        <dbReference type="Rhea" id="RHEA-COMP:12148"/>
        <dbReference type="ChEBI" id="CHEBI:15377"/>
        <dbReference type="ChEBI" id="CHEBI:15378"/>
        <dbReference type="ChEBI" id="CHEBI:46858"/>
        <dbReference type="ChEBI" id="CHEBI:57865"/>
        <dbReference type="ChEBI" id="CHEBI:90602"/>
    </reaction>
</comment>
<dbReference type="InterPro" id="IPR010043">
    <property type="entry name" value="UTase/UR"/>
</dbReference>
<keyword evidence="4 8" id="KW-0378">Hydrolase</keyword>
<dbReference type="InterPro" id="IPR045865">
    <property type="entry name" value="ACT-like_dom_sf"/>
</dbReference>
<dbReference type="AlphaFoldDB" id="A0A4V2PNJ2"/>
<dbReference type="Proteomes" id="UP000295565">
    <property type="component" value="Unassembled WGS sequence"/>
</dbReference>
<dbReference type="InterPro" id="IPR013546">
    <property type="entry name" value="PII_UdlTrfase/GS_AdlTrfase"/>
</dbReference>
<keyword evidence="13" id="KW-1185">Reference proteome</keyword>
<evidence type="ECO:0000256" key="5">
    <source>
        <dbReference type="ARBA" id="ARBA00022842"/>
    </source>
</evidence>
<dbReference type="Gene3D" id="1.20.120.330">
    <property type="entry name" value="Nucleotidyltransferases domain 2"/>
    <property type="match status" value="1"/>
</dbReference>
<dbReference type="SUPFAM" id="SSF109604">
    <property type="entry name" value="HD-domain/PDEase-like"/>
    <property type="match status" value="1"/>
</dbReference>
<dbReference type="CDD" id="cd05401">
    <property type="entry name" value="NT_GlnE_GlnD_like"/>
    <property type="match status" value="1"/>
</dbReference>
<name>A0A4V2PNJ2_9GAMM</name>
<evidence type="ECO:0000256" key="2">
    <source>
        <dbReference type="ARBA" id="ARBA00022695"/>
    </source>
</evidence>
<feature type="region of interest" description="Uridylyltransferase" evidence="8">
    <location>
        <begin position="1"/>
        <end position="333"/>
    </location>
</feature>
<dbReference type="CDD" id="cd04899">
    <property type="entry name" value="ACT_ACR-UUR-like_2"/>
    <property type="match status" value="1"/>
</dbReference>
<comment type="domain">
    <text evidence="8">Has four distinct domains: an N-terminal nucleotidyltransferase (NT) domain responsible for UTase activity, a central HD domain that encodes UR activity, and two C-terminal ACT domains that seem to have a role in glutamine sensing.</text>
</comment>
<evidence type="ECO:0000256" key="8">
    <source>
        <dbReference type="HAMAP-Rule" id="MF_00277"/>
    </source>
</evidence>
<dbReference type="NCBIfam" id="NF002487">
    <property type="entry name" value="PRK01759.1"/>
    <property type="match status" value="1"/>
</dbReference>
<evidence type="ECO:0000256" key="7">
    <source>
        <dbReference type="ARBA" id="ARBA00047968"/>
    </source>
</evidence>
<keyword evidence="5 8" id="KW-0460">Magnesium</keyword>
<dbReference type="PROSITE" id="PS51831">
    <property type="entry name" value="HD"/>
    <property type="match status" value="1"/>
</dbReference>
<protein>
    <recommendedName>
        <fullName evidence="8">Bifunctional uridylyltransferase/uridylyl-removing enzyme</fullName>
        <shortName evidence="8">UTase/UR</shortName>
    </recommendedName>
    <alternativeName>
        <fullName evidence="8">Bifunctional [protein-PII] modification enzyme</fullName>
    </alternativeName>
    <alternativeName>
        <fullName evidence="8">Bifunctional nitrogen sensor protein</fullName>
    </alternativeName>
    <domain>
        <recommendedName>
            <fullName evidence="8">[Protein-PII] uridylyltransferase</fullName>
            <shortName evidence="8">PII uridylyltransferase</shortName>
            <shortName evidence="8">UTase</shortName>
            <ecNumber evidence="8">2.7.7.59</ecNumber>
        </recommendedName>
    </domain>
    <domain>
        <recommendedName>
            <fullName evidence="8">[Protein-PII]-UMP uridylyl-removing enzyme</fullName>
            <shortName evidence="8">UR</shortName>
            <ecNumber evidence="8">3.1.4.-</ecNumber>
        </recommendedName>
    </domain>
</protein>